<sequence>MWENPKHIIVPVFFNYRGTALFHEDPVKVKANPSGFQKFMGLFNEKYLPTDEIRYQKHFYYGFEFNPREVKATQCLMGGIFDFFHARGLTFNYPDISNRKGTEIWIGEYKCHLFDIMADIRNPHLCDFGYFDPKTGNVVLDDNVRRTGGQHKSTDLSRRMVRDSFLNGKILTSCIRVLEMPKDKKSEA</sequence>
<protein>
    <submittedName>
        <fullName evidence="1">Uncharacterized protein</fullName>
    </submittedName>
</protein>
<organism evidence="1 2">
    <name type="scientific">Acetobacter okinawensis</name>
    <dbReference type="NCBI Taxonomy" id="1076594"/>
    <lineage>
        <taxon>Bacteria</taxon>
        <taxon>Pseudomonadati</taxon>
        <taxon>Pseudomonadota</taxon>
        <taxon>Alphaproteobacteria</taxon>
        <taxon>Acetobacterales</taxon>
        <taxon>Acetobacteraceae</taxon>
        <taxon>Acetobacter</taxon>
    </lineage>
</organism>
<evidence type="ECO:0000313" key="2">
    <source>
        <dbReference type="Proteomes" id="UP000194931"/>
    </source>
</evidence>
<dbReference type="RefSeq" id="WP_086638988.1">
    <property type="nucleotide sequence ID" value="NZ_JOPJ01000009.1"/>
</dbReference>
<evidence type="ECO:0000313" key="1">
    <source>
        <dbReference type="EMBL" id="OUJ12851.1"/>
    </source>
</evidence>
<comment type="caution">
    <text evidence="1">The sequence shown here is derived from an EMBL/GenBank/DDBJ whole genome shotgun (WGS) entry which is preliminary data.</text>
</comment>
<dbReference type="STRING" id="1236501.GCA_000613865_03143"/>
<dbReference type="OrthoDB" id="7217695at2"/>
<reference evidence="2" key="1">
    <citation type="submission" date="2014-06" db="EMBL/GenBank/DDBJ databases">
        <authorList>
            <person name="Winans N.J."/>
            <person name="Newell P.D."/>
            <person name="Douglas A.E."/>
        </authorList>
    </citation>
    <scope>NUCLEOTIDE SEQUENCE [LARGE SCALE GENOMIC DNA]</scope>
</reference>
<dbReference type="AlphaFoldDB" id="A0A252BVM4"/>
<proteinExistence type="predicted"/>
<accession>A0A252BVM4</accession>
<dbReference type="Proteomes" id="UP000194931">
    <property type="component" value="Unassembled WGS sequence"/>
</dbReference>
<keyword evidence="2" id="KW-1185">Reference proteome</keyword>
<name>A0A252BVM4_9PROT</name>
<gene>
    <name evidence="1" type="ORF">HK26_13295</name>
</gene>
<dbReference type="EMBL" id="JOPJ01000009">
    <property type="protein sequence ID" value="OUJ12851.1"/>
    <property type="molecule type" value="Genomic_DNA"/>
</dbReference>